<dbReference type="AlphaFoldDB" id="A0A5R8K8E5"/>
<proteinExistence type="predicted"/>
<comment type="caution">
    <text evidence="2">The sequence shown here is derived from an EMBL/GenBank/DDBJ whole genome shotgun (WGS) entry which is preliminary data.</text>
</comment>
<dbReference type="EMBL" id="VAUV01000022">
    <property type="protein sequence ID" value="TLD68583.1"/>
    <property type="molecule type" value="Genomic_DNA"/>
</dbReference>
<accession>A0A5R8K8E5</accession>
<name>A0A5R8K8E5_9BACT</name>
<gene>
    <name evidence="2" type="ORF">FEM03_21940</name>
</gene>
<reference evidence="2 3" key="1">
    <citation type="submission" date="2019-05" db="EMBL/GenBank/DDBJ databases">
        <title>Verrucobacter flavum gen. nov., sp. nov. a new member of the family Verrucomicrobiaceae.</title>
        <authorList>
            <person name="Szuroczki S."/>
            <person name="Abbaszade G."/>
            <person name="Szabo A."/>
            <person name="Felfoldi T."/>
            <person name="Schumann P."/>
            <person name="Boka K."/>
            <person name="Keki Z."/>
            <person name="Toumi M."/>
            <person name="Toth E."/>
        </authorList>
    </citation>
    <scope>NUCLEOTIDE SEQUENCE [LARGE SCALE GENOMIC DNA]</scope>
    <source>
        <strain evidence="2 3">MG-N-17</strain>
    </source>
</reference>
<protein>
    <submittedName>
        <fullName evidence="2">Uncharacterized protein</fullName>
    </submittedName>
</protein>
<feature type="region of interest" description="Disordered" evidence="1">
    <location>
        <begin position="148"/>
        <end position="188"/>
    </location>
</feature>
<feature type="compositionally biased region" description="Basic and acidic residues" evidence="1">
    <location>
        <begin position="157"/>
        <end position="177"/>
    </location>
</feature>
<organism evidence="2 3">
    <name type="scientific">Phragmitibacter flavus</name>
    <dbReference type="NCBI Taxonomy" id="2576071"/>
    <lineage>
        <taxon>Bacteria</taxon>
        <taxon>Pseudomonadati</taxon>
        <taxon>Verrucomicrobiota</taxon>
        <taxon>Verrucomicrobiia</taxon>
        <taxon>Verrucomicrobiales</taxon>
        <taxon>Verrucomicrobiaceae</taxon>
        <taxon>Phragmitibacter</taxon>
    </lineage>
</organism>
<keyword evidence="3" id="KW-1185">Reference proteome</keyword>
<evidence type="ECO:0000313" key="2">
    <source>
        <dbReference type="EMBL" id="TLD68583.1"/>
    </source>
</evidence>
<dbReference type="Proteomes" id="UP000306196">
    <property type="component" value="Unassembled WGS sequence"/>
</dbReference>
<evidence type="ECO:0000256" key="1">
    <source>
        <dbReference type="SAM" id="MobiDB-lite"/>
    </source>
</evidence>
<sequence>MSVSSLFFRGAIGALLVQAVSLVSAEARPGDRTPSSVVRLDAAAHQLVESYERSLSSHRHKHTSSRSEMRFLQAAKNLESSAHSLRVNVDAERGSRRAQEDVAMLRRSYSSLSDALSNVRLSERVRNDFYTVRSLVKQVDQERDRIYAAASPRRGHDRHDHDHDHRHDDRKKDDRPRLPGVLGRIFGN</sequence>
<evidence type="ECO:0000313" key="3">
    <source>
        <dbReference type="Proteomes" id="UP000306196"/>
    </source>
</evidence>